<dbReference type="Pfam" id="PF18758">
    <property type="entry name" value="KDZ"/>
    <property type="match status" value="1"/>
</dbReference>
<dbReference type="InterPro" id="IPR041457">
    <property type="entry name" value="CxC2_KDZ-assoc"/>
</dbReference>
<feature type="compositionally biased region" description="Acidic residues" evidence="1">
    <location>
        <begin position="207"/>
        <end position="217"/>
    </location>
</feature>
<feature type="compositionally biased region" description="Polar residues" evidence="1">
    <location>
        <begin position="137"/>
        <end position="147"/>
    </location>
</feature>
<dbReference type="InterPro" id="IPR040521">
    <property type="entry name" value="KDZ"/>
</dbReference>
<feature type="domain" description="CxC2-like cysteine cluster KDZ transposase-associated" evidence="2">
    <location>
        <begin position="318"/>
        <end position="359"/>
    </location>
</feature>
<proteinExistence type="predicted"/>
<feature type="compositionally biased region" description="Basic and acidic residues" evidence="1">
    <location>
        <begin position="218"/>
        <end position="227"/>
    </location>
</feature>
<dbReference type="Proteomes" id="UP000053424">
    <property type="component" value="Unassembled WGS sequence"/>
</dbReference>
<accession>A0A0C3C372</accession>
<dbReference type="AlphaFoldDB" id="A0A0C3C372"/>
<dbReference type="PANTHER" id="PTHR33096:SF1">
    <property type="entry name" value="CXC1-LIKE CYSTEINE CLUSTER ASSOCIATED WITH KDZ TRANSPOSASES DOMAIN-CONTAINING PROTEIN"/>
    <property type="match status" value="1"/>
</dbReference>
<dbReference type="Pfam" id="PF18803">
    <property type="entry name" value="CxC2"/>
    <property type="match status" value="2"/>
</dbReference>
<evidence type="ECO:0000259" key="2">
    <source>
        <dbReference type="Pfam" id="PF18803"/>
    </source>
</evidence>
<dbReference type="HOGENOM" id="CLU_003703_13_0_1"/>
<protein>
    <recommendedName>
        <fullName evidence="2">CxC2-like cysteine cluster KDZ transposase-associated domain-containing protein</fullName>
    </recommendedName>
</protein>
<gene>
    <name evidence="3" type="ORF">M413DRAFT_12621</name>
</gene>
<organism evidence="3 4">
    <name type="scientific">Hebeloma cylindrosporum</name>
    <dbReference type="NCBI Taxonomy" id="76867"/>
    <lineage>
        <taxon>Eukaryota</taxon>
        <taxon>Fungi</taxon>
        <taxon>Dikarya</taxon>
        <taxon>Basidiomycota</taxon>
        <taxon>Agaricomycotina</taxon>
        <taxon>Agaricomycetes</taxon>
        <taxon>Agaricomycetidae</taxon>
        <taxon>Agaricales</taxon>
        <taxon>Agaricineae</taxon>
        <taxon>Hymenogastraceae</taxon>
        <taxon>Hebeloma</taxon>
    </lineage>
</organism>
<reference evidence="3 4" key="1">
    <citation type="submission" date="2014-04" db="EMBL/GenBank/DDBJ databases">
        <authorList>
            <consortium name="DOE Joint Genome Institute"/>
            <person name="Kuo A."/>
            <person name="Gay G."/>
            <person name="Dore J."/>
            <person name="Kohler A."/>
            <person name="Nagy L.G."/>
            <person name="Floudas D."/>
            <person name="Copeland A."/>
            <person name="Barry K.W."/>
            <person name="Cichocki N."/>
            <person name="Veneault-Fourrey C."/>
            <person name="LaButti K."/>
            <person name="Lindquist E.A."/>
            <person name="Lipzen A."/>
            <person name="Lundell T."/>
            <person name="Morin E."/>
            <person name="Murat C."/>
            <person name="Sun H."/>
            <person name="Tunlid A."/>
            <person name="Henrissat B."/>
            <person name="Grigoriev I.V."/>
            <person name="Hibbett D.S."/>
            <person name="Martin F."/>
            <person name="Nordberg H.P."/>
            <person name="Cantor M.N."/>
            <person name="Hua S.X."/>
        </authorList>
    </citation>
    <scope>NUCLEOTIDE SEQUENCE [LARGE SCALE GENOMIC DNA]</scope>
    <source>
        <strain evidence="4">h7</strain>
    </source>
</reference>
<evidence type="ECO:0000256" key="1">
    <source>
        <dbReference type="SAM" id="MobiDB-lite"/>
    </source>
</evidence>
<sequence>MDLSGDYDQVAVQEQKAFLKELGPYRKLASTDSMIAFLRRLKVLWFLRWALKRARYLDFKGMEFRQNEIFKDVKKGLMWAASASTVTSAQEERGWRGHMKICEARQGIYRENKVDLFDDKQLESLKRKRLEDEAGEGSSTTINTDTVTKPRPRPRPHSYRRKRLEDEVGEGSSTAAYTDTVIKPRPRPHAYTLALIEMMKARREWKEVDEDSDDEESEGVHGHDLDIDRELEAAGLGEIRSPEDNPLLGWTPYIDQYVDELLRLEAPIAQMVWNGAHYDRVSLKSLGLRIQLGHPDRSICPNPENAFNNDFVVIDSDVVDPKTAATFRVLETFQMLSFTSKVSAFEYYRSLSRRSDNTGTCPPPDRYHAFLRMMREWRHVRLLKRMGRGHSASGVRGTQEGELAVLCPACPIPTVNLPPNWKATPPSDQWLYSLFIGIDANFRLKRMNVSTEERDPGLNNGYAYIVGTTAFKNFLDEYDKKIPDDKSTCHNHDAIKLASMKGGKGTAATGIATAECSRHDMKRPTAVGDLQKGESLKRNPPPSLVVSYDIACQWSVKLDHRCGIYPSDLVSLSSDLDMHFLVPKFHLPAHVPKCQADYSFNFTPLVGRTDGEAPERGWSETNAMAASTKEMGPGSRRDTLDDHFGDHNWGKIAKMDTLQRKHLCGNVKKPSKVAWSSQVLSDANIRLRLAQEDAAAIEKGDRQLIHESVSPSMLIYQGLEFEDLQRHLAEDISQLGPHSTNLQRAKILERSNTLRRKIDAWTDIQHLYLPFIAALRLRADQEGGGKPVSVQTFELYLPSSLVGKHVVQKNFLETEWRLRIVHAEEALNDLRSLLLMRSMMWNSKERHMRGQQQQTRSQTLLEGVGRRIRAAAEKYRRIRDALVSLAVPLHESSWEKVFLALDKSDIVGLTSMGETDQSEGRRKLTWIWNVQGMDITEDKKVHNALEREWCRARARAHRWQEECLLLNEEMRRVSTFFKWQASDWRRKAEEVEKQPFICSSDNSILAEADFASQQAVRKGKVAYAFRQANIRDQMLAHVVTKWKDLPSKLLHMENGDARRIHNVNVVKIGNIIYRDLLGEYEPLSPIHNSSRNYRSEIPSLIQWKLWMHGYKPNP</sequence>
<dbReference type="OrthoDB" id="3257338at2759"/>
<dbReference type="STRING" id="686832.A0A0C3C372"/>
<evidence type="ECO:0000313" key="4">
    <source>
        <dbReference type="Proteomes" id="UP000053424"/>
    </source>
</evidence>
<dbReference type="PANTHER" id="PTHR33096">
    <property type="entry name" value="CXC2 DOMAIN-CONTAINING PROTEIN"/>
    <property type="match status" value="1"/>
</dbReference>
<reference evidence="4" key="2">
    <citation type="submission" date="2015-01" db="EMBL/GenBank/DDBJ databases">
        <title>Evolutionary Origins and Diversification of the Mycorrhizal Mutualists.</title>
        <authorList>
            <consortium name="DOE Joint Genome Institute"/>
            <consortium name="Mycorrhizal Genomics Consortium"/>
            <person name="Kohler A."/>
            <person name="Kuo A."/>
            <person name="Nagy L.G."/>
            <person name="Floudas D."/>
            <person name="Copeland A."/>
            <person name="Barry K.W."/>
            <person name="Cichocki N."/>
            <person name="Veneault-Fourrey C."/>
            <person name="LaButti K."/>
            <person name="Lindquist E.A."/>
            <person name="Lipzen A."/>
            <person name="Lundell T."/>
            <person name="Morin E."/>
            <person name="Murat C."/>
            <person name="Riley R."/>
            <person name="Ohm R."/>
            <person name="Sun H."/>
            <person name="Tunlid A."/>
            <person name="Henrissat B."/>
            <person name="Grigoriev I.V."/>
            <person name="Hibbett D.S."/>
            <person name="Martin F."/>
        </authorList>
    </citation>
    <scope>NUCLEOTIDE SEQUENCE [LARGE SCALE GENOMIC DNA]</scope>
    <source>
        <strain evidence="4">h7</strain>
    </source>
</reference>
<keyword evidence="4" id="KW-1185">Reference proteome</keyword>
<evidence type="ECO:0000313" key="3">
    <source>
        <dbReference type="EMBL" id="KIM38699.1"/>
    </source>
</evidence>
<feature type="domain" description="CxC2-like cysteine cluster KDZ transposase-associated" evidence="2">
    <location>
        <begin position="283"/>
        <end position="317"/>
    </location>
</feature>
<feature type="region of interest" description="Disordered" evidence="1">
    <location>
        <begin position="128"/>
        <end position="183"/>
    </location>
</feature>
<feature type="region of interest" description="Disordered" evidence="1">
    <location>
        <begin position="206"/>
        <end position="227"/>
    </location>
</feature>
<dbReference type="EMBL" id="KN831789">
    <property type="protein sequence ID" value="KIM38699.1"/>
    <property type="molecule type" value="Genomic_DNA"/>
</dbReference>
<name>A0A0C3C372_HEBCY</name>
<feature type="compositionally biased region" description="Basic residues" evidence="1">
    <location>
        <begin position="150"/>
        <end position="162"/>
    </location>
</feature>